<name>A0A521G4X5_9BACT</name>
<dbReference type="InterPro" id="IPR036567">
    <property type="entry name" value="RHF-like"/>
</dbReference>
<keyword evidence="4" id="KW-1185">Reference proteome</keyword>
<dbReference type="EMBL" id="NQJD01000002">
    <property type="protein sequence ID" value="TAA76077.1"/>
    <property type="molecule type" value="Genomic_DNA"/>
</dbReference>
<evidence type="ECO:0000313" key="3">
    <source>
        <dbReference type="EMBL" id="TAA76077.1"/>
    </source>
</evidence>
<reference evidence="3" key="1">
    <citation type="submission" date="2017-07" db="EMBL/GenBank/DDBJ databases">
        <title>The cable genome - Insights into the physiology and evolution of filamentous bacteria capable of sulfide oxidation via long distance electron transfer.</title>
        <authorList>
            <person name="Thorup C."/>
            <person name="Bjerg J.T."/>
            <person name="Schreiber L."/>
            <person name="Nielsen L.P."/>
            <person name="Kjeldsen K.U."/>
            <person name="Boesen T."/>
            <person name="Boggild A."/>
            <person name="Meysman F."/>
            <person name="Geelhoed J."/>
            <person name="Schramm A."/>
        </authorList>
    </citation>
    <scope>NUCLEOTIDE SEQUENCE [LARGE SCALE GENOMIC DNA]</scope>
    <source>
        <strain evidence="3">GS</strain>
    </source>
</reference>
<dbReference type="GO" id="GO:0003677">
    <property type="term" value="F:DNA binding"/>
    <property type="evidence" value="ECO:0007669"/>
    <property type="project" value="UniProtKB-KW"/>
</dbReference>
<dbReference type="InterPro" id="IPR011129">
    <property type="entry name" value="CSD"/>
</dbReference>
<proteinExistence type="predicted"/>
<dbReference type="InterPro" id="IPR012340">
    <property type="entry name" value="NA-bd_OB-fold"/>
</dbReference>
<dbReference type="InterPro" id="IPR002059">
    <property type="entry name" value="CSP_DNA-bd"/>
</dbReference>
<dbReference type="InterPro" id="IPR019844">
    <property type="entry name" value="CSD_CS"/>
</dbReference>
<dbReference type="SMART" id="SM00357">
    <property type="entry name" value="CSP"/>
    <property type="match status" value="1"/>
</dbReference>
<dbReference type="Pfam" id="PF00313">
    <property type="entry name" value="CSD"/>
    <property type="match status" value="1"/>
</dbReference>
<protein>
    <submittedName>
        <fullName evidence="3">Cold-shock DNA-binding protein family</fullName>
    </submittedName>
</protein>
<dbReference type="AlphaFoldDB" id="A0A521G4X5"/>
<dbReference type="Gene3D" id="3.30.160.100">
    <property type="entry name" value="Ribosome hibernation promotion factor-like"/>
    <property type="match status" value="1"/>
</dbReference>
<evidence type="ECO:0000259" key="2">
    <source>
        <dbReference type="SMART" id="SM00357"/>
    </source>
</evidence>
<dbReference type="SUPFAM" id="SSF50249">
    <property type="entry name" value="Nucleic acid-binding proteins"/>
    <property type="match status" value="1"/>
</dbReference>
<dbReference type="SUPFAM" id="SSF69754">
    <property type="entry name" value="Ribosome binding protein Y (YfiA homologue)"/>
    <property type="match status" value="1"/>
</dbReference>
<organism evidence="3 4">
    <name type="scientific">Candidatus Electronema aureum</name>
    <dbReference type="NCBI Taxonomy" id="2005002"/>
    <lineage>
        <taxon>Bacteria</taxon>
        <taxon>Pseudomonadati</taxon>
        <taxon>Thermodesulfobacteriota</taxon>
        <taxon>Desulfobulbia</taxon>
        <taxon>Desulfobulbales</taxon>
        <taxon>Desulfobulbaceae</taxon>
        <taxon>Candidatus Electronema</taxon>
    </lineage>
</organism>
<dbReference type="PROSITE" id="PS00352">
    <property type="entry name" value="CSD_1"/>
    <property type="match status" value="1"/>
</dbReference>
<evidence type="ECO:0000256" key="1">
    <source>
        <dbReference type="RuleBase" id="RU000408"/>
    </source>
</evidence>
<dbReference type="GO" id="GO:0005829">
    <property type="term" value="C:cytosol"/>
    <property type="evidence" value="ECO:0007669"/>
    <property type="project" value="UniProtKB-ARBA"/>
</dbReference>
<dbReference type="Proteomes" id="UP000316238">
    <property type="component" value="Unassembled WGS sequence"/>
</dbReference>
<evidence type="ECO:0000313" key="4">
    <source>
        <dbReference type="Proteomes" id="UP000316238"/>
    </source>
</evidence>
<accession>A0A521G4X5</accession>
<comment type="subcellular location">
    <subcellularLocation>
        <location evidence="1">Cytoplasm</location>
    </subcellularLocation>
</comment>
<sequence>MDLKVETRNLDMRAGWQEKIEEEREKLIRHYANLVLHLRVSIEATPGYKEGGYEVSLVASVPNDTVVVKRWGEKVHALLVETFDVLGLQLKDIVRKKHNHKHEASVKVLGGAPGGDTRGTVQRVFDEYGFIMTLDNQEVFFHAKALKDMSMNDLAEGAAVSLALEEGEKGLQAAWVKVAA</sequence>
<keyword evidence="3" id="KW-0238">DNA-binding</keyword>
<gene>
    <name evidence="3" type="ORF">CDV28_102205</name>
</gene>
<comment type="caution">
    <text evidence="3">The sequence shown here is derived from an EMBL/GenBank/DDBJ whole genome shotgun (WGS) entry which is preliminary data.</text>
</comment>
<feature type="domain" description="Cold-shock" evidence="2">
    <location>
        <begin position="118"/>
        <end position="179"/>
    </location>
</feature>
<dbReference type="Gene3D" id="2.40.50.140">
    <property type="entry name" value="Nucleic acid-binding proteins"/>
    <property type="match status" value="1"/>
</dbReference>